<organism evidence="1 2">
    <name type="scientific">Pseudoalteromonas spongiae</name>
    <dbReference type="NCBI Taxonomy" id="298657"/>
    <lineage>
        <taxon>Bacteria</taxon>
        <taxon>Pseudomonadati</taxon>
        <taxon>Pseudomonadota</taxon>
        <taxon>Gammaproteobacteria</taxon>
        <taxon>Alteromonadales</taxon>
        <taxon>Pseudoalteromonadaceae</taxon>
        <taxon>Pseudoalteromonas</taxon>
    </lineage>
</organism>
<evidence type="ECO:0000313" key="2">
    <source>
        <dbReference type="Proteomes" id="UP001382455"/>
    </source>
</evidence>
<dbReference type="PANTHER" id="PTHR34822:SF1">
    <property type="entry name" value="GRPB FAMILY PROTEIN"/>
    <property type="match status" value="1"/>
</dbReference>
<name>A0ABU8EWE8_9GAMM</name>
<dbReference type="RefSeq" id="WP_336436303.1">
    <property type="nucleotide sequence ID" value="NZ_JBAWKS010000002.1"/>
</dbReference>
<dbReference type="PANTHER" id="PTHR34822">
    <property type="entry name" value="GRPB DOMAIN PROTEIN (AFU_ORTHOLOGUE AFUA_1G01530)"/>
    <property type="match status" value="1"/>
</dbReference>
<dbReference type="EMBL" id="JBAWKS010000002">
    <property type="protein sequence ID" value="MEI4551309.1"/>
    <property type="molecule type" value="Genomic_DNA"/>
</dbReference>
<accession>A0ABU8EWE8</accession>
<evidence type="ECO:0000313" key="1">
    <source>
        <dbReference type="EMBL" id="MEI4551309.1"/>
    </source>
</evidence>
<dbReference type="InterPro" id="IPR043519">
    <property type="entry name" value="NT_sf"/>
</dbReference>
<comment type="caution">
    <text evidence="1">The sequence shown here is derived from an EMBL/GenBank/DDBJ whole genome shotgun (WGS) entry which is preliminary data.</text>
</comment>
<reference evidence="1 2" key="1">
    <citation type="submission" date="2023-12" db="EMBL/GenBank/DDBJ databases">
        <title>Friends and Foes: Symbiotic and Algicidal bacterial influence on Karenia brevis blooms.</title>
        <authorList>
            <person name="Fei C."/>
            <person name="Mohamed A.R."/>
            <person name="Booker A."/>
            <person name="Arshad M."/>
            <person name="Klass S."/>
            <person name="Ahn S."/>
            <person name="Gilbert P.M."/>
            <person name="Heil C.A."/>
            <person name="Martinez J.M."/>
            <person name="Amin S.A."/>
        </authorList>
    </citation>
    <scope>NUCLEOTIDE SEQUENCE [LARGE SCALE GENOMIC DNA]</scope>
    <source>
        <strain evidence="1 2">CE15</strain>
    </source>
</reference>
<dbReference type="Proteomes" id="UP001382455">
    <property type="component" value="Unassembled WGS sequence"/>
</dbReference>
<dbReference type="InterPro" id="IPR007344">
    <property type="entry name" value="GrpB/CoaE"/>
</dbReference>
<gene>
    <name evidence="1" type="ORF">WAE96_16665</name>
</gene>
<sequence length="173" mass="19448">MRKIEVVAYTPLWREHFEREAALISPILVGNLIAIEHIGSTSAPNLAAKPVIDILLEVKSLDVLDTCNAALQHIGYKAKGENGISGRRYFQKGGDKRTHHIHAFAKGDDHLFKHRVFRDYLIAMPNIATEYAKIKQNAAISCNNNSALYCELKSDFIAQHLALAVQWHHKNNL</sequence>
<proteinExistence type="predicted"/>
<dbReference type="Gene3D" id="3.30.460.10">
    <property type="entry name" value="Beta Polymerase, domain 2"/>
    <property type="match status" value="1"/>
</dbReference>
<protein>
    <submittedName>
        <fullName evidence="1">GrpB family protein</fullName>
    </submittedName>
</protein>
<dbReference type="Pfam" id="PF04229">
    <property type="entry name" value="GrpB"/>
    <property type="match status" value="1"/>
</dbReference>
<dbReference type="SUPFAM" id="SSF81301">
    <property type="entry name" value="Nucleotidyltransferase"/>
    <property type="match status" value="1"/>
</dbReference>
<keyword evidence="2" id="KW-1185">Reference proteome</keyword>